<organism evidence="14 15">
    <name type="scientific">Trichechus manatus latirostris</name>
    <name type="common">Florida manatee</name>
    <dbReference type="NCBI Taxonomy" id="127582"/>
    <lineage>
        <taxon>Eukaryota</taxon>
        <taxon>Metazoa</taxon>
        <taxon>Chordata</taxon>
        <taxon>Craniata</taxon>
        <taxon>Vertebrata</taxon>
        <taxon>Euteleostomi</taxon>
        <taxon>Mammalia</taxon>
        <taxon>Eutheria</taxon>
        <taxon>Afrotheria</taxon>
        <taxon>Sirenia</taxon>
        <taxon>Trichechidae</taxon>
        <taxon>Trichechus</taxon>
    </lineage>
</organism>
<keyword evidence="4" id="KW-0732">Signal</keyword>
<evidence type="ECO:0000256" key="5">
    <source>
        <dbReference type="ARBA" id="ARBA00022859"/>
    </source>
</evidence>
<dbReference type="FunFam" id="2.60.40.10:FF:000820">
    <property type="entry name" value="SLAM family member 7"/>
    <property type="match status" value="1"/>
</dbReference>
<evidence type="ECO:0000256" key="3">
    <source>
        <dbReference type="ARBA" id="ARBA00022692"/>
    </source>
</evidence>
<feature type="transmembrane region" description="Helical" evidence="12">
    <location>
        <begin position="255"/>
        <end position="276"/>
    </location>
</feature>
<dbReference type="Pfam" id="PF07686">
    <property type="entry name" value="V-set"/>
    <property type="match status" value="1"/>
</dbReference>
<dbReference type="GO" id="GO:0042110">
    <property type="term" value="P:T cell activation"/>
    <property type="evidence" value="ECO:0007669"/>
    <property type="project" value="TreeGrafter"/>
</dbReference>
<keyword evidence="9" id="KW-1015">Disulfide bond</keyword>
<dbReference type="InterPro" id="IPR036179">
    <property type="entry name" value="Ig-like_dom_sf"/>
</dbReference>
<dbReference type="GeneID" id="101360205"/>
<dbReference type="STRING" id="127582.A0A2Y9QGL8"/>
<evidence type="ECO:0000256" key="6">
    <source>
        <dbReference type="ARBA" id="ARBA00022989"/>
    </source>
</evidence>
<keyword evidence="11" id="KW-0393">Immunoglobulin domain</keyword>
<reference evidence="15" key="1">
    <citation type="submission" date="2025-08" db="UniProtKB">
        <authorList>
            <consortium name="RefSeq"/>
        </authorList>
    </citation>
    <scope>IDENTIFICATION</scope>
</reference>
<keyword evidence="8 12" id="KW-0472">Membrane</keyword>
<dbReference type="InterPro" id="IPR013106">
    <property type="entry name" value="Ig_V-set"/>
</dbReference>
<dbReference type="FunCoup" id="A0A2Y9QGL8">
    <property type="interactions" value="420"/>
</dbReference>
<evidence type="ECO:0000256" key="4">
    <source>
        <dbReference type="ARBA" id="ARBA00022729"/>
    </source>
</evidence>
<dbReference type="PROSITE" id="PS50835">
    <property type="entry name" value="IG_LIKE"/>
    <property type="match status" value="1"/>
</dbReference>
<dbReference type="PANTHER" id="PTHR12080:SF46">
    <property type="entry name" value="SLAM FAMILY MEMBER 7"/>
    <property type="match status" value="1"/>
</dbReference>
<name>A0A2Y9QGL8_TRIMA</name>
<keyword evidence="7" id="KW-1064">Adaptive immunity</keyword>
<dbReference type="FunFam" id="2.60.40.10:FF:000470">
    <property type="entry name" value="SLAM family member 7"/>
    <property type="match status" value="1"/>
</dbReference>
<evidence type="ECO:0000256" key="2">
    <source>
        <dbReference type="ARBA" id="ARBA00022588"/>
    </source>
</evidence>
<evidence type="ECO:0000256" key="10">
    <source>
        <dbReference type="ARBA" id="ARBA00023180"/>
    </source>
</evidence>
<feature type="domain" description="Ig-like" evidence="13">
    <location>
        <begin position="163"/>
        <end position="234"/>
    </location>
</feature>
<gene>
    <name evidence="15" type="primary">SLAMF7</name>
</gene>
<dbReference type="CDD" id="cd16842">
    <property type="entry name" value="Ig_SLAM-like_N"/>
    <property type="match status" value="1"/>
</dbReference>
<evidence type="ECO:0000256" key="7">
    <source>
        <dbReference type="ARBA" id="ARBA00023130"/>
    </source>
</evidence>
<dbReference type="InterPro" id="IPR015631">
    <property type="entry name" value="CD2/SLAM_rcpt"/>
</dbReference>
<dbReference type="InParanoid" id="A0A2Y9QGL8"/>
<evidence type="ECO:0000313" key="15">
    <source>
        <dbReference type="RefSeq" id="XP_023580882.1"/>
    </source>
</evidence>
<evidence type="ECO:0000259" key="13">
    <source>
        <dbReference type="PROSITE" id="PS50835"/>
    </source>
</evidence>
<proteinExistence type="predicted"/>
<dbReference type="RefSeq" id="XP_023580882.1">
    <property type="nucleotide sequence ID" value="XM_023725114.1"/>
</dbReference>
<evidence type="ECO:0000256" key="12">
    <source>
        <dbReference type="SAM" id="Phobius"/>
    </source>
</evidence>
<protein>
    <submittedName>
        <fullName evidence="15">SLAM family member 7 isoform X1</fullName>
    </submittedName>
</protein>
<dbReference type="SMART" id="SM00409">
    <property type="entry name" value="IG"/>
    <property type="match status" value="1"/>
</dbReference>
<evidence type="ECO:0000313" key="14">
    <source>
        <dbReference type="Proteomes" id="UP000248480"/>
    </source>
</evidence>
<keyword evidence="5" id="KW-0391">Immunity</keyword>
<dbReference type="InterPro" id="IPR007110">
    <property type="entry name" value="Ig-like_dom"/>
</dbReference>
<evidence type="ECO:0000256" key="11">
    <source>
        <dbReference type="ARBA" id="ARBA00023319"/>
    </source>
</evidence>
<dbReference type="Proteomes" id="UP000248480">
    <property type="component" value="Unplaced"/>
</dbReference>
<keyword evidence="14" id="KW-1185">Reference proteome</keyword>
<keyword evidence="2" id="KW-0399">Innate immunity</keyword>
<accession>A0A2Y9QGL8</accession>
<dbReference type="GO" id="GO:0045087">
    <property type="term" value="P:innate immune response"/>
    <property type="evidence" value="ECO:0007669"/>
    <property type="project" value="UniProtKB-KW"/>
</dbReference>
<dbReference type="PANTHER" id="PTHR12080">
    <property type="entry name" value="SIGNALING LYMPHOCYTIC ACTIVATION MOLECULE"/>
    <property type="match status" value="1"/>
</dbReference>
<comment type="subcellular location">
    <subcellularLocation>
        <location evidence="1">Membrane</location>
        <topology evidence="1">Single-pass type I membrane protein</topology>
    </subcellularLocation>
</comment>
<sequence>MGVMLLQVKERLEPPETGKDKGRSSPRAFRESMALMTLRIQTSILQNWSTASRDLEELVGALGGSVTFPLNSSVKQIGSIVWIFNTTLLTLQPQEPNKSAVMIVTQSHKKERVSFPNRGYSLTLSKLQKNDSGIYRVEIHSLFQQRPFTQEYVLRVYEHLSKPKVTMGLQKKKNGTCMTNLTCSMEQGGEDVTYSWKTANESHDGSILPISWTLGEKNMTFICMARNPISRNFSNPISSWNLCEGAAGETDAPKFILYLLLVPILLIVFVLGFFTWSGQRDRGKEFTEEKKGMETHQEIPDVCSHSGVNTVYDTVSYPNKTTPEEDPTHTLYSVAQTHKTVEKPHSLPMSLDTPGLFTYENII</sequence>
<keyword evidence="6 12" id="KW-1133">Transmembrane helix</keyword>
<keyword evidence="3 12" id="KW-0812">Transmembrane</keyword>
<dbReference type="AlphaFoldDB" id="A0A2Y9QGL8"/>
<dbReference type="GO" id="GO:0002250">
    <property type="term" value="P:adaptive immune response"/>
    <property type="evidence" value="ECO:0007669"/>
    <property type="project" value="UniProtKB-KW"/>
</dbReference>
<dbReference type="SUPFAM" id="SSF48726">
    <property type="entry name" value="Immunoglobulin"/>
    <property type="match status" value="2"/>
</dbReference>
<dbReference type="CTD" id="57823"/>
<evidence type="ECO:0000256" key="8">
    <source>
        <dbReference type="ARBA" id="ARBA00023136"/>
    </source>
</evidence>
<evidence type="ECO:0000256" key="1">
    <source>
        <dbReference type="ARBA" id="ARBA00004479"/>
    </source>
</evidence>
<evidence type="ECO:0000256" key="9">
    <source>
        <dbReference type="ARBA" id="ARBA00023157"/>
    </source>
</evidence>
<dbReference type="KEGG" id="tmu:101360205"/>
<dbReference type="Gene3D" id="2.60.40.10">
    <property type="entry name" value="Immunoglobulins"/>
    <property type="match status" value="2"/>
</dbReference>
<keyword evidence="10" id="KW-0325">Glycoprotein</keyword>
<dbReference type="InterPro" id="IPR013783">
    <property type="entry name" value="Ig-like_fold"/>
</dbReference>
<dbReference type="InterPro" id="IPR003599">
    <property type="entry name" value="Ig_sub"/>
</dbReference>
<dbReference type="GO" id="GO:0009897">
    <property type="term" value="C:external side of plasma membrane"/>
    <property type="evidence" value="ECO:0007669"/>
    <property type="project" value="TreeGrafter"/>
</dbReference>